<evidence type="ECO:0000256" key="17">
    <source>
        <dbReference type="ARBA" id="ARBA00046072"/>
    </source>
</evidence>
<feature type="repeat" description="TPR" evidence="19">
    <location>
        <begin position="427"/>
        <end position="460"/>
    </location>
</feature>
<organism evidence="21 22">
    <name type="scientific">Gadus morhua</name>
    <name type="common">Atlantic cod</name>
    <dbReference type="NCBI Taxonomy" id="8049"/>
    <lineage>
        <taxon>Eukaryota</taxon>
        <taxon>Metazoa</taxon>
        <taxon>Chordata</taxon>
        <taxon>Craniata</taxon>
        <taxon>Vertebrata</taxon>
        <taxon>Euteleostomi</taxon>
        <taxon>Actinopterygii</taxon>
        <taxon>Neopterygii</taxon>
        <taxon>Teleostei</taxon>
        <taxon>Neoteleostei</taxon>
        <taxon>Acanthomorphata</taxon>
        <taxon>Zeiogadaria</taxon>
        <taxon>Gadariae</taxon>
        <taxon>Gadiformes</taxon>
        <taxon>Gadoidei</taxon>
        <taxon>Gadidae</taxon>
        <taxon>Gadus</taxon>
    </lineage>
</organism>
<dbReference type="GO" id="GO:0005782">
    <property type="term" value="C:peroxisomal matrix"/>
    <property type="evidence" value="ECO:0007669"/>
    <property type="project" value="UniProtKB-SubCell"/>
</dbReference>
<comment type="similarity">
    <text evidence="3">Belongs to the peroxisomal targeting signal receptor family.</text>
</comment>
<reference evidence="21" key="2">
    <citation type="submission" date="2025-09" db="UniProtKB">
        <authorList>
            <consortium name="Ensembl"/>
        </authorList>
    </citation>
    <scope>IDENTIFICATION</scope>
</reference>
<evidence type="ECO:0000256" key="16">
    <source>
        <dbReference type="ARBA" id="ARBA00032505"/>
    </source>
</evidence>
<dbReference type="PANTHER" id="PTHR10130:SF2">
    <property type="entry name" value="PEROXISOMAL TARGETING SIGNAL 1 RECEPTOR"/>
    <property type="match status" value="1"/>
</dbReference>
<comment type="subcellular location">
    <subcellularLocation>
        <location evidence="2">Cytoplasm</location>
        <location evidence="2">Cytosol</location>
    </subcellularLocation>
    <subcellularLocation>
        <location evidence="1">Peroxisome matrix</location>
    </subcellularLocation>
</comment>
<keyword evidence="9 19" id="KW-0802">TPR repeat</keyword>
<dbReference type="AlphaFoldDB" id="A0A8C5BUE9"/>
<evidence type="ECO:0000256" key="3">
    <source>
        <dbReference type="ARBA" id="ARBA00005348"/>
    </source>
</evidence>
<evidence type="ECO:0000256" key="4">
    <source>
        <dbReference type="ARBA" id="ARBA00018416"/>
    </source>
</evidence>
<evidence type="ECO:0000256" key="7">
    <source>
        <dbReference type="ARBA" id="ARBA00022499"/>
    </source>
</evidence>
<dbReference type="GO" id="GO:0005052">
    <property type="term" value="F:peroxisome matrix targeting signal-1 binding"/>
    <property type="evidence" value="ECO:0007669"/>
    <property type="project" value="TreeGrafter"/>
</dbReference>
<keyword evidence="11" id="KW-0653">Protein transport</keyword>
<dbReference type="Proteomes" id="UP000694546">
    <property type="component" value="Chromosome 11"/>
</dbReference>
<evidence type="ECO:0000256" key="11">
    <source>
        <dbReference type="ARBA" id="ARBA00022927"/>
    </source>
</evidence>
<evidence type="ECO:0000313" key="22">
    <source>
        <dbReference type="Proteomes" id="UP000694546"/>
    </source>
</evidence>
<comment type="function">
    <text evidence="18">Receptor that mediates peroxisomal import of proteins containing a C-terminal PTS1-type tripeptide peroxisomal targeting signal (SKL-type). Binds to cargo proteins containing a PTS1 peroxisomal targeting signal in the cytosol, and translocates them into the peroxisome matrix by passing through the PEX13-PEX14 docking complex along with cargo proteins. PEX5 receptor is then retrotranslocated into the cytosol, leading to release of bound cargo in the peroxisome matrix, and reset for a subsequent peroxisome import cycle.</text>
</comment>
<keyword evidence="12" id="KW-0882">Thioester bond</keyword>
<keyword evidence="7" id="KW-1017">Isopeptide bond</keyword>
<keyword evidence="8" id="KW-0677">Repeat</keyword>
<name>A0A8C5BUE9_GADMO</name>
<feature type="compositionally biased region" description="Basic and acidic residues" evidence="20">
    <location>
        <begin position="377"/>
        <end position="393"/>
    </location>
</feature>
<dbReference type="SUPFAM" id="SSF48452">
    <property type="entry name" value="TPR-like"/>
    <property type="match status" value="1"/>
</dbReference>
<evidence type="ECO:0000256" key="5">
    <source>
        <dbReference type="ARBA" id="ARBA00022448"/>
    </source>
</evidence>
<dbReference type="PROSITE" id="PS50005">
    <property type="entry name" value="TPR"/>
    <property type="match status" value="2"/>
</dbReference>
<keyword evidence="6" id="KW-0963">Cytoplasm</keyword>
<keyword evidence="10" id="KW-0832">Ubl conjugation</keyword>
<dbReference type="InterPro" id="IPR019734">
    <property type="entry name" value="TPR_rpt"/>
</dbReference>
<dbReference type="GO" id="GO:0016560">
    <property type="term" value="P:protein import into peroxisome matrix, docking"/>
    <property type="evidence" value="ECO:0007669"/>
    <property type="project" value="TreeGrafter"/>
</dbReference>
<evidence type="ECO:0000256" key="15">
    <source>
        <dbReference type="ARBA" id="ARBA00030232"/>
    </source>
</evidence>
<proteinExistence type="inferred from homology"/>
<comment type="function">
    <text evidence="17">In addition to promoting peroxisomal translocation of proteins containing a PTS1 peroxisomal targeting signal, mediates peroxisomal import of proteins containing a C-terminal PTS2-type peroxisomal targeting signal via its interaction with PEX7. Interaction with PEX7 only takes place when PEX7 is associated with cargo proteins containing a PTS2 peroxisomal targeting signal. PEX7 along with PTS2-containing cargo proteins are then translocated through the PEX13-PEX14 docking complex together with PEX5.</text>
</comment>
<evidence type="ECO:0000256" key="8">
    <source>
        <dbReference type="ARBA" id="ARBA00022737"/>
    </source>
</evidence>
<dbReference type="SMART" id="SM00028">
    <property type="entry name" value="TPR"/>
    <property type="match status" value="4"/>
</dbReference>
<protein>
    <recommendedName>
        <fullName evidence="4">Peroxisomal targeting signal 1 receptor</fullName>
    </recommendedName>
    <alternativeName>
        <fullName evidence="15">PTS1-BP</fullName>
    </alternativeName>
    <alternativeName>
        <fullName evidence="16">Peroxin-5</fullName>
    </alternativeName>
</protein>
<dbReference type="Pfam" id="PF13181">
    <property type="entry name" value="TPR_8"/>
    <property type="match status" value="1"/>
</dbReference>
<evidence type="ECO:0000256" key="13">
    <source>
        <dbReference type="ARBA" id="ARBA00023010"/>
    </source>
</evidence>
<evidence type="ECO:0000313" key="21">
    <source>
        <dbReference type="Ensembl" id="ENSGMOP00000051190.1"/>
    </source>
</evidence>
<dbReference type="GO" id="GO:0005829">
    <property type="term" value="C:cytosol"/>
    <property type="evidence" value="ECO:0007669"/>
    <property type="project" value="UniProtKB-SubCell"/>
</dbReference>
<evidence type="ECO:0000256" key="2">
    <source>
        <dbReference type="ARBA" id="ARBA00004514"/>
    </source>
</evidence>
<dbReference type="Gene3D" id="1.25.40.10">
    <property type="entry name" value="Tetratricopeptide repeat domain"/>
    <property type="match status" value="1"/>
</dbReference>
<keyword evidence="14" id="KW-0576">Peroxisome</keyword>
<evidence type="ECO:0000256" key="14">
    <source>
        <dbReference type="ARBA" id="ARBA00023140"/>
    </source>
</evidence>
<evidence type="ECO:0000256" key="1">
    <source>
        <dbReference type="ARBA" id="ARBA00004253"/>
    </source>
</evidence>
<dbReference type="Ensembl" id="ENSGMOT00000040527.1">
    <property type="protein sequence ID" value="ENSGMOP00000051190.1"/>
    <property type="gene ID" value="ENSGMOG00000015496.2"/>
</dbReference>
<keyword evidence="22" id="KW-1185">Reference proteome</keyword>
<keyword evidence="13" id="KW-0811">Translocation</keyword>
<sequence length="596" mass="66140">MAMRELVEPECGGANPLMKLTSHMTQEGAAWRHRSTPTIPPTPIEIATEEELVNEFMQAPPRPPQTFDMGQLLEEMQQIDQQSYRQAPQRAPGVAALALSGDWASEFLSGGDSASAASGMAVLGDASDADWTREFIAEAADPGRWAEEYLEQSEEKLWLGDLGDKDQAWAKEYQPGEELKQTANELVSKVDDPKLQNTEFLRFIRQIGEGSVTVENKADKQHTDKAQAKEAQHWASNLNQVSAEAWVDEFATSGPDFQQAKAAVESDVDFWEKLQQEWEEMAKRDAESHPWLSDFDQLLSTSYDKAWQYLGTCQAENEQEFAAISALRRCIELKNDNLTALMALAVSFTNESLHRQACESLRDWLRHNPKYRSVQEQSERERGERDGAQEQEMRRERFGSLLPESLFTEVQSMFLRAANADPARVDPQLQCGLGVLFNLSGEYDKAVDCFTAALSVTPQDYLLWNKLGATLANSSRSEEAVAAYRTALELQPGFIRSRYNLGISCVNLGAHREAVEHFLEALSLQRHASSGAAGAGATPRPVGSAASVMSDNIWSTLRMALSMMGESGLYSAADNRDLDTLLAHFCQREGEGGGPE</sequence>
<feature type="repeat" description="TPR" evidence="19">
    <location>
        <begin position="461"/>
        <end position="494"/>
    </location>
</feature>
<evidence type="ECO:0000256" key="18">
    <source>
        <dbReference type="ARBA" id="ARBA00046106"/>
    </source>
</evidence>
<reference evidence="21" key="1">
    <citation type="submission" date="2025-08" db="UniProtKB">
        <authorList>
            <consortium name="Ensembl"/>
        </authorList>
    </citation>
    <scope>IDENTIFICATION</scope>
</reference>
<dbReference type="Pfam" id="PF13432">
    <property type="entry name" value="TPR_16"/>
    <property type="match status" value="1"/>
</dbReference>
<dbReference type="PANTHER" id="PTHR10130">
    <property type="entry name" value="PEROXISOMAL TARGETING SIGNAL 1 RECEPTOR PEX5"/>
    <property type="match status" value="1"/>
</dbReference>
<feature type="region of interest" description="Disordered" evidence="20">
    <location>
        <begin position="372"/>
        <end position="393"/>
    </location>
</feature>
<evidence type="ECO:0000256" key="10">
    <source>
        <dbReference type="ARBA" id="ARBA00022843"/>
    </source>
</evidence>
<evidence type="ECO:0000256" key="12">
    <source>
        <dbReference type="ARBA" id="ARBA00022966"/>
    </source>
</evidence>
<evidence type="ECO:0000256" key="6">
    <source>
        <dbReference type="ARBA" id="ARBA00022490"/>
    </source>
</evidence>
<dbReference type="GeneTree" id="ENSGT00940000156605"/>
<dbReference type="InterPro" id="IPR024111">
    <property type="entry name" value="PEX5/PEX5L"/>
</dbReference>
<keyword evidence="5" id="KW-0813">Transport</keyword>
<dbReference type="GO" id="GO:0005778">
    <property type="term" value="C:peroxisomal membrane"/>
    <property type="evidence" value="ECO:0007669"/>
    <property type="project" value="TreeGrafter"/>
</dbReference>
<dbReference type="InterPro" id="IPR011990">
    <property type="entry name" value="TPR-like_helical_dom_sf"/>
</dbReference>
<accession>A0A8C5BUE9</accession>
<evidence type="ECO:0000256" key="9">
    <source>
        <dbReference type="ARBA" id="ARBA00022803"/>
    </source>
</evidence>
<evidence type="ECO:0000256" key="20">
    <source>
        <dbReference type="SAM" id="MobiDB-lite"/>
    </source>
</evidence>
<evidence type="ECO:0000256" key="19">
    <source>
        <dbReference type="PROSITE-ProRule" id="PRU00339"/>
    </source>
</evidence>
<gene>
    <name evidence="21" type="primary">pex5</name>
</gene>